<dbReference type="AlphaFoldDB" id="A0A1K1Q963"/>
<name>A0A1K1Q963_9BACT</name>
<proteinExistence type="predicted"/>
<evidence type="ECO:0000313" key="1">
    <source>
        <dbReference type="EMBL" id="SFW56241.1"/>
    </source>
</evidence>
<protein>
    <submittedName>
        <fullName evidence="1">Uncharacterized protein</fullName>
    </submittedName>
</protein>
<dbReference type="Proteomes" id="UP000183788">
    <property type="component" value="Unassembled WGS sequence"/>
</dbReference>
<sequence>MVRLIFCESGVSFGGKSDRNPLPPSAEVDWVGGEACGRLRKGSWDKSSPTGNEIDCI</sequence>
<gene>
    <name evidence="1" type="ORF">SAMN05661012_02551</name>
</gene>
<dbReference type="EMBL" id="FPIZ01000007">
    <property type="protein sequence ID" value="SFW56241.1"/>
    <property type="molecule type" value="Genomic_DNA"/>
</dbReference>
<organism evidence="1 2">
    <name type="scientific">Chitinophaga sancti</name>
    <dbReference type="NCBI Taxonomy" id="1004"/>
    <lineage>
        <taxon>Bacteria</taxon>
        <taxon>Pseudomonadati</taxon>
        <taxon>Bacteroidota</taxon>
        <taxon>Chitinophagia</taxon>
        <taxon>Chitinophagales</taxon>
        <taxon>Chitinophagaceae</taxon>
        <taxon>Chitinophaga</taxon>
    </lineage>
</organism>
<evidence type="ECO:0000313" key="2">
    <source>
        <dbReference type="Proteomes" id="UP000183788"/>
    </source>
</evidence>
<accession>A0A1K1Q963</accession>
<reference evidence="1 2" key="1">
    <citation type="submission" date="2016-11" db="EMBL/GenBank/DDBJ databases">
        <authorList>
            <person name="Jaros S."/>
            <person name="Januszkiewicz K."/>
            <person name="Wedrychowicz H."/>
        </authorList>
    </citation>
    <scope>NUCLEOTIDE SEQUENCE [LARGE SCALE GENOMIC DNA]</scope>
    <source>
        <strain evidence="1 2">DSM 784</strain>
    </source>
</reference>